<dbReference type="Pfam" id="PF18131">
    <property type="entry name" value="KN17_SH3"/>
    <property type="match status" value="1"/>
</dbReference>
<comment type="similarity">
    <text evidence="1">Belongs to the KIN17 family.</text>
</comment>
<comment type="caution">
    <text evidence="3">The sequence shown here is derived from an EMBL/GenBank/DDBJ whole genome shotgun (WGS) entry which is preliminary data.</text>
</comment>
<dbReference type="SMART" id="SM01253">
    <property type="entry name" value="Kin17_mid"/>
    <property type="match status" value="1"/>
</dbReference>
<dbReference type="InterPro" id="IPR036236">
    <property type="entry name" value="Znf_C2H2_sf"/>
</dbReference>
<proteinExistence type="inferred from homology"/>
<feature type="domain" description="DNA/RNA-binding protein Kin17 WH-like" evidence="2">
    <location>
        <begin position="52"/>
        <end position="159"/>
    </location>
</feature>
<dbReference type="InterPro" id="IPR056767">
    <property type="entry name" value="C2H2-Znf_KIN17"/>
</dbReference>
<gene>
    <name evidence="3" type="ORF">TCAL_13470</name>
</gene>
<evidence type="ECO:0000313" key="4">
    <source>
        <dbReference type="Proteomes" id="UP000318571"/>
    </source>
</evidence>
<dbReference type="InterPro" id="IPR037321">
    <property type="entry name" value="KIN17-like"/>
</dbReference>
<dbReference type="GO" id="GO:0006260">
    <property type="term" value="P:DNA replication"/>
    <property type="evidence" value="ECO:0007669"/>
    <property type="project" value="TreeGrafter"/>
</dbReference>
<dbReference type="InterPro" id="IPR014722">
    <property type="entry name" value="Rib_uL2_dom2"/>
</dbReference>
<dbReference type="PANTHER" id="PTHR12805">
    <property type="entry name" value="KIN17 KIN, ANTIGENIC DETERMINANT OF RECA PROTEIN HOMOLOG"/>
    <property type="match status" value="1"/>
</dbReference>
<protein>
    <recommendedName>
        <fullName evidence="2">DNA/RNA-binding protein Kin17 WH-like domain-containing protein</fullName>
    </recommendedName>
</protein>
<dbReference type="Gene3D" id="2.30.30.30">
    <property type="match status" value="1"/>
</dbReference>
<dbReference type="InterPro" id="IPR019447">
    <property type="entry name" value="DNA/RNA-bd_Kin17_WH-like_dom"/>
</dbReference>
<dbReference type="STRING" id="6832.A0A553N7K4"/>
<dbReference type="InterPro" id="IPR041330">
    <property type="entry name" value="KN17_SH3"/>
</dbReference>
<accession>A0A553N7K4</accession>
<evidence type="ECO:0000313" key="3">
    <source>
        <dbReference type="EMBL" id="TRY61390.1"/>
    </source>
</evidence>
<dbReference type="SUPFAM" id="SSF57667">
    <property type="entry name" value="beta-beta-alpha zinc fingers"/>
    <property type="match status" value="1"/>
</dbReference>
<organism evidence="3 4">
    <name type="scientific">Tigriopus californicus</name>
    <name type="common">Marine copepod</name>
    <dbReference type="NCBI Taxonomy" id="6832"/>
    <lineage>
        <taxon>Eukaryota</taxon>
        <taxon>Metazoa</taxon>
        <taxon>Ecdysozoa</taxon>
        <taxon>Arthropoda</taxon>
        <taxon>Crustacea</taxon>
        <taxon>Multicrustacea</taxon>
        <taxon>Hexanauplia</taxon>
        <taxon>Copepoda</taxon>
        <taxon>Harpacticoida</taxon>
        <taxon>Harpacticidae</taxon>
        <taxon>Tigriopus</taxon>
    </lineage>
</organism>
<sequence length="277" mass="32054">MGKAEAGTPKWLANKMKSKGLQKLRWFCQMCNKQCRDENGFKCHTQSEAHQRQLLLFADNPNKFLSNYSVEFEKDFLYLLKRCHGTKRVKANKVYQSYIAEKDHIHMNATRWETLTGFVQYLGRTGKCLEIKEEEERQKKSKRVGHKSTKTTTEPKSIKNYWLKPNIVVKIVTRSLGEQYYKQKGYVHEVVDKYAAVVILFQLDKKLKLDQAHLETVIPAEGQPVLILNGQFRGETAILQRVDVDSYSAYLQLNASAQTVKLPYEHFSKLCPASNKS</sequence>
<evidence type="ECO:0000259" key="2">
    <source>
        <dbReference type="SMART" id="SM01253"/>
    </source>
</evidence>
<dbReference type="PANTHER" id="PTHR12805:SF0">
    <property type="entry name" value="DNA_RNA-BINDING PROTEIN KIN17"/>
    <property type="match status" value="1"/>
</dbReference>
<dbReference type="Gene3D" id="1.10.10.2030">
    <property type="entry name" value="DNA/RNA-binding protein Kin17, conserved domain"/>
    <property type="match status" value="1"/>
</dbReference>
<dbReference type="GO" id="GO:0003690">
    <property type="term" value="F:double-stranded DNA binding"/>
    <property type="evidence" value="ECO:0007669"/>
    <property type="project" value="TreeGrafter"/>
</dbReference>
<dbReference type="Pfam" id="PF10357">
    <property type="entry name" value="WH_KIN17"/>
    <property type="match status" value="1"/>
</dbReference>
<keyword evidence="4" id="KW-1185">Reference proteome</keyword>
<dbReference type="Proteomes" id="UP000318571">
    <property type="component" value="Chromosome 8"/>
</dbReference>
<reference evidence="3 4" key="1">
    <citation type="journal article" date="2018" name="Nat. Ecol. Evol.">
        <title>Genomic signatures of mitonuclear coevolution across populations of Tigriopus californicus.</title>
        <authorList>
            <person name="Barreto F.S."/>
            <person name="Watson E.T."/>
            <person name="Lima T.G."/>
            <person name="Willett C.S."/>
            <person name="Edmands S."/>
            <person name="Li W."/>
            <person name="Burton R.S."/>
        </authorList>
    </citation>
    <scope>NUCLEOTIDE SEQUENCE [LARGE SCALE GENOMIC DNA]</scope>
    <source>
        <strain evidence="3 4">San Diego</strain>
    </source>
</reference>
<dbReference type="EMBL" id="VCGU01000459">
    <property type="protein sequence ID" value="TRY61390.1"/>
    <property type="molecule type" value="Genomic_DNA"/>
</dbReference>
<evidence type="ECO:0000256" key="1">
    <source>
        <dbReference type="ARBA" id="ARBA00008517"/>
    </source>
</evidence>
<dbReference type="AlphaFoldDB" id="A0A553N7K4"/>
<dbReference type="GO" id="GO:0005634">
    <property type="term" value="C:nucleus"/>
    <property type="evidence" value="ECO:0007669"/>
    <property type="project" value="TreeGrafter"/>
</dbReference>
<name>A0A553N7K4_TIGCA</name>
<dbReference type="Pfam" id="PF25095">
    <property type="entry name" value="C2H2-zf_KIN17"/>
    <property type="match status" value="1"/>
</dbReference>
<dbReference type="InterPro" id="IPR038254">
    <property type="entry name" value="KIN17_WH-like_sf"/>
</dbReference>
<dbReference type="Pfam" id="PF25092">
    <property type="entry name" value="SH3_KIN17_C"/>
    <property type="match status" value="1"/>
</dbReference>
<dbReference type="InterPro" id="IPR041995">
    <property type="entry name" value="KOW_KIN17"/>
</dbReference>
<dbReference type="OMA" id="YEQVCKY"/>
<dbReference type="GO" id="GO:0006974">
    <property type="term" value="P:DNA damage response"/>
    <property type="evidence" value="ECO:0007669"/>
    <property type="project" value="TreeGrafter"/>
</dbReference>